<dbReference type="NCBIfam" id="TIGR03793">
    <property type="entry name" value="leader_NHLP"/>
    <property type="match status" value="1"/>
</dbReference>
<keyword evidence="1" id="KW-0479">Metal-binding</keyword>
<dbReference type="GO" id="GO:0003824">
    <property type="term" value="F:catalytic activity"/>
    <property type="evidence" value="ECO:0007669"/>
    <property type="project" value="InterPro"/>
</dbReference>
<dbReference type="RefSeq" id="WP_316426095.1">
    <property type="nucleotide sequence ID" value="NZ_CP130144.1"/>
</dbReference>
<dbReference type="EMBL" id="CP130144">
    <property type="protein sequence ID" value="WNZ43915.1"/>
    <property type="molecule type" value="Genomic_DNA"/>
</dbReference>
<protein>
    <submittedName>
        <fullName evidence="3">NHLP leader peptide family RiPP</fullName>
    </submittedName>
</protein>
<accession>A0AA97AR64</accession>
<reference evidence="3" key="1">
    <citation type="journal article" date="2023" name="Plants (Basel)">
        <title>Genomic Analysis of Leptolyngbya boryana CZ1 Reveals Efficient Carbon Fixation Modules.</title>
        <authorList>
            <person name="Bai X."/>
            <person name="Wang H."/>
            <person name="Cheng W."/>
            <person name="Wang J."/>
            <person name="Ma M."/>
            <person name="Hu H."/>
            <person name="Song Z."/>
            <person name="Ma H."/>
            <person name="Fan Y."/>
            <person name="Du C."/>
            <person name="Xu J."/>
        </authorList>
    </citation>
    <scope>NUCLEOTIDE SEQUENCE</scope>
    <source>
        <strain evidence="3">CZ1</strain>
    </source>
</reference>
<sequence length="121" mass="12605">MATDSNSGRMGEIEAQLMSQAMQDVAFRDRLIADPKAVLAEQGLTISGDVQIQVLQETPNQYYLVLPAVEYSATDSTIALSDAELEAVAGGGASQVTSWTGCATGQSGCIVSKYAPECSPG</sequence>
<dbReference type="Pfam" id="PF02979">
    <property type="entry name" value="NHase_alpha"/>
    <property type="match status" value="1"/>
</dbReference>
<name>A0AA97AR64_LEPBY</name>
<dbReference type="SUPFAM" id="SSF56209">
    <property type="entry name" value="Nitrile hydratase alpha chain"/>
    <property type="match status" value="1"/>
</dbReference>
<dbReference type="Gene3D" id="3.90.330.10">
    <property type="entry name" value="Nitrile hydratase alpha /Thiocyanate hydrolase gamma"/>
    <property type="match status" value="1"/>
</dbReference>
<feature type="domain" description="Nitrile hydratase alpha/Thiocyanate hydrolase gamma" evidence="2">
    <location>
        <begin position="23"/>
        <end position="69"/>
    </location>
</feature>
<dbReference type="InterPro" id="IPR022513">
    <property type="entry name" value="TOMM_pelo"/>
</dbReference>
<dbReference type="GO" id="GO:0046914">
    <property type="term" value="F:transition metal ion binding"/>
    <property type="evidence" value="ECO:0007669"/>
    <property type="project" value="InterPro"/>
</dbReference>
<dbReference type="InterPro" id="IPR036648">
    <property type="entry name" value="CN_Hdrase_a/SCN_Hdrase_g_sf"/>
</dbReference>
<dbReference type="InterPro" id="IPR004232">
    <property type="entry name" value="CN_Hdrtase_a/SCN_Hdrlase_g"/>
</dbReference>
<organism evidence="3">
    <name type="scientific">Leptolyngbya boryana CZ1</name>
    <dbReference type="NCBI Taxonomy" id="3060204"/>
    <lineage>
        <taxon>Bacteria</taxon>
        <taxon>Bacillati</taxon>
        <taxon>Cyanobacteriota</taxon>
        <taxon>Cyanophyceae</taxon>
        <taxon>Leptolyngbyales</taxon>
        <taxon>Leptolyngbyaceae</taxon>
        <taxon>Leptolyngbya group</taxon>
        <taxon>Leptolyngbya</taxon>
    </lineage>
</organism>
<reference evidence="3" key="2">
    <citation type="submission" date="2023-07" db="EMBL/GenBank/DDBJ databases">
        <authorList>
            <person name="Bai X.-H."/>
            <person name="Wang H.-H."/>
            <person name="Wang J."/>
            <person name="Ma M.-Y."/>
            <person name="Hu H.-H."/>
            <person name="Song Z.-L."/>
            <person name="Ma H.-G."/>
            <person name="Fan Y."/>
            <person name="Du C.-Y."/>
            <person name="Xu J.-C."/>
        </authorList>
    </citation>
    <scope>NUCLEOTIDE SEQUENCE</scope>
    <source>
        <strain evidence="3">CZ1</strain>
    </source>
</reference>
<dbReference type="AlphaFoldDB" id="A0AA97AR64"/>
<proteinExistence type="predicted"/>
<evidence type="ECO:0000259" key="2">
    <source>
        <dbReference type="Pfam" id="PF02979"/>
    </source>
</evidence>
<evidence type="ECO:0000313" key="3">
    <source>
        <dbReference type="EMBL" id="WNZ43915.1"/>
    </source>
</evidence>
<evidence type="ECO:0000256" key="1">
    <source>
        <dbReference type="ARBA" id="ARBA00022723"/>
    </source>
</evidence>
<gene>
    <name evidence="3" type="ORF">Q2T42_18940</name>
</gene>